<dbReference type="Gene3D" id="3.40.50.1820">
    <property type="entry name" value="alpha/beta hydrolase"/>
    <property type="match status" value="1"/>
</dbReference>
<dbReference type="Pfam" id="PF20434">
    <property type="entry name" value="BD-FAE"/>
    <property type="match status" value="1"/>
</dbReference>
<gene>
    <name evidence="4" type="primary">aes</name>
    <name evidence="4" type="ORF">SAMEA44547418_01817</name>
</gene>
<keyword evidence="5" id="KW-1185">Reference proteome</keyword>
<keyword evidence="2" id="KW-0732">Signal</keyword>
<dbReference type="PANTHER" id="PTHR48081">
    <property type="entry name" value="AB HYDROLASE SUPERFAMILY PROTEIN C4A8.06C"/>
    <property type="match status" value="1"/>
</dbReference>
<dbReference type="EMBL" id="LT906470">
    <property type="protein sequence ID" value="SNV75495.1"/>
    <property type="molecule type" value="Genomic_DNA"/>
</dbReference>
<dbReference type="InterPro" id="IPR029058">
    <property type="entry name" value="AB_hydrolase_fold"/>
</dbReference>
<dbReference type="GO" id="GO:0016787">
    <property type="term" value="F:hydrolase activity"/>
    <property type="evidence" value="ECO:0007669"/>
    <property type="project" value="UniProtKB-KW"/>
</dbReference>
<proteinExistence type="predicted"/>
<evidence type="ECO:0000313" key="5">
    <source>
        <dbReference type="Proteomes" id="UP000214973"/>
    </source>
</evidence>
<dbReference type="KEGG" id="vrm:44547418_01817"/>
<evidence type="ECO:0000313" key="4">
    <source>
        <dbReference type="EMBL" id="SNV75495.1"/>
    </source>
</evidence>
<protein>
    <submittedName>
        <fullName evidence="4">Acetyl esterase</fullName>
        <ecNumber evidence="4">3.1.1.-</ecNumber>
    </submittedName>
</protein>
<evidence type="ECO:0000256" key="1">
    <source>
        <dbReference type="ARBA" id="ARBA00022801"/>
    </source>
</evidence>
<dbReference type="InterPro" id="IPR049492">
    <property type="entry name" value="BD-FAE-like_dom"/>
</dbReference>
<dbReference type="EC" id="3.1.1.-" evidence="4"/>
<reference evidence="4 5" key="1">
    <citation type="submission" date="2017-06" db="EMBL/GenBank/DDBJ databases">
        <authorList>
            <consortium name="Pathogen Informatics"/>
        </authorList>
    </citation>
    <scope>NUCLEOTIDE SEQUENCE [LARGE SCALE GENOMIC DNA]</scope>
    <source>
        <strain evidence="4 5">NCTC12018</strain>
    </source>
</reference>
<dbReference type="Proteomes" id="UP000214973">
    <property type="component" value="Chromosome 1"/>
</dbReference>
<dbReference type="InterPro" id="IPR050300">
    <property type="entry name" value="GDXG_lipolytic_enzyme"/>
</dbReference>
<dbReference type="AlphaFoldDB" id="A0A239ZWP4"/>
<feature type="chain" id="PRO_5013077097" evidence="2">
    <location>
        <begin position="21"/>
        <end position="348"/>
    </location>
</feature>
<feature type="domain" description="BD-FAE-like" evidence="3">
    <location>
        <begin position="88"/>
        <end position="306"/>
    </location>
</feature>
<dbReference type="PANTHER" id="PTHR48081:SF13">
    <property type="entry name" value="ALPHA_BETA HYDROLASE"/>
    <property type="match status" value="1"/>
</dbReference>
<keyword evidence="1 4" id="KW-0378">Hydrolase</keyword>
<dbReference type="SUPFAM" id="SSF53474">
    <property type="entry name" value="alpha/beta-Hydrolases"/>
    <property type="match status" value="1"/>
</dbReference>
<feature type="signal peptide" evidence="2">
    <location>
        <begin position="1"/>
        <end position="20"/>
    </location>
</feature>
<accession>A0A239ZWP4</accession>
<evidence type="ECO:0000259" key="3">
    <source>
        <dbReference type="Pfam" id="PF20434"/>
    </source>
</evidence>
<evidence type="ECO:0000256" key="2">
    <source>
        <dbReference type="SAM" id="SignalP"/>
    </source>
</evidence>
<name>A0A239ZWP4_9FIRM</name>
<organism evidence="4 5">
    <name type="scientific">Veillonella rodentium</name>
    <dbReference type="NCBI Taxonomy" id="248315"/>
    <lineage>
        <taxon>Bacteria</taxon>
        <taxon>Bacillati</taxon>
        <taxon>Bacillota</taxon>
        <taxon>Negativicutes</taxon>
        <taxon>Veillonellales</taxon>
        <taxon>Veillonellaceae</taxon>
        <taxon>Veillonella</taxon>
    </lineage>
</organism>
<sequence>MKKVLITTMVVSLITGGAMAATQGSSLKDAEAENLNATAVSKDISAIKVPEGSKLVQVEPNRPYINYISDVVYEQVPMRGYDNVAMTMDIMVPKTKEKLPAIVYVTGGGFINANKDSYIQQRMDLAESGYVVASIQYRVAPTVQFPKPLEDVKAAVRYLRANADKYNIDPDKIGLLGGSAGGYLVAMSGATNGQKQFDVGENLNVSSDVQAVVDTYGLSDLTKVADDYSPEVQKNHMSPGATEALWVNGSPVFGGLDGGIMADPAKTELANPIHYISGKTPPFLLMHGNKDTAVSPSQTYILQQALQKKGIPAERYVVANAPHGGVLWVQPEIVKIIGDFFDHTLKGK</sequence>